<evidence type="ECO:0000313" key="4">
    <source>
        <dbReference type="Proteomes" id="UP000828390"/>
    </source>
</evidence>
<gene>
    <name evidence="3" type="ORF">DPMN_182120</name>
</gene>
<dbReference type="GO" id="GO:0008270">
    <property type="term" value="F:zinc ion binding"/>
    <property type="evidence" value="ECO:0007669"/>
    <property type="project" value="UniProtKB-KW"/>
</dbReference>
<reference evidence="3" key="2">
    <citation type="submission" date="2020-11" db="EMBL/GenBank/DDBJ databases">
        <authorList>
            <person name="McCartney M.A."/>
            <person name="Auch B."/>
            <person name="Kono T."/>
            <person name="Mallez S."/>
            <person name="Becker A."/>
            <person name="Gohl D.M."/>
            <person name="Silverstein K.A.T."/>
            <person name="Koren S."/>
            <person name="Bechman K.B."/>
            <person name="Herman A."/>
            <person name="Abrahante J.E."/>
            <person name="Garbe J."/>
        </authorList>
    </citation>
    <scope>NUCLEOTIDE SEQUENCE</scope>
    <source>
        <strain evidence="3">Duluth1</strain>
        <tissue evidence="3">Whole animal</tissue>
    </source>
</reference>
<dbReference type="EMBL" id="JAIWYP010000010">
    <property type="protein sequence ID" value="KAH3747691.1"/>
    <property type="molecule type" value="Genomic_DNA"/>
</dbReference>
<reference evidence="3" key="1">
    <citation type="journal article" date="2019" name="bioRxiv">
        <title>The Genome of the Zebra Mussel, Dreissena polymorpha: A Resource for Invasive Species Research.</title>
        <authorList>
            <person name="McCartney M.A."/>
            <person name="Auch B."/>
            <person name="Kono T."/>
            <person name="Mallez S."/>
            <person name="Zhang Y."/>
            <person name="Obille A."/>
            <person name="Becker A."/>
            <person name="Abrahante J.E."/>
            <person name="Garbe J."/>
            <person name="Badalamenti J.P."/>
            <person name="Herman A."/>
            <person name="Mangelson H."/>
            <person name="Liachko I."/>
            <person name="Sullivan S."/>
            <person name="Sone E.D."/>
            <person name="Koren S."/>
            <person name="Silverstein K.A.T."/>
            <person name="Beckman K.B."/>
            <person name="Gohl D.M."/>
        </authorList>
    </citation>
    <scope>NUCLEOTIDE SEQUENCE</scope>
    <source>
        <strain evidence="3">Duluth1</strain>
        <tissue evidence="3">Whole animal</tissue>
    </source>
</reference>
<feature type="domain" description="B box-type" evidence="2">
    <location>
        <begin position="7"/>
        <end position="54"/>
    </location>
</feature>
<keyword evidence="1" id="KW-0863">Zinc-finger</keyword>
<sequence>MYGRPRVKKVFCKYHQNKKCEYFCRDHKVLLCGTCLRDKHRDCQIGDDHEYKNYYGKKIREVKVMIEANRNELVSQTHTVISALDSGISKLEKFKKDIDLVIERIGDMKYDVGIHKSEIERTTNALQEIDRQMTNAYDLRTCQQCYADIDLEKVKFERKQRKLYQVPTRLNDDVTASIHSLQRRLKNIKNGINSQLSSTKLAQYYPNARSFKEPTTPYLPYFELENKVTHKKPKDHARNQGRLAQWSNMEDVRFDLRFQSTRTPMTRLPTLN</sequence>
<organism evidence="3 4">
    <name type="scientific">Dreissena polymorpha</name>
    <name type="common">Zebra mussel</name>
    <name type="synonym">Mytilus polymorpha</name>
    <dbReference type="NCBI Taxonomy" id="45954"/>
    <lineage>
        <taxon>Eukaryota</taxon>
        <taxon>Metazoa</taxon>
        <taxon>Spiralia</taxon>
        <taxon>Lophotrochozoa</taxon>
        <taxon>Mollusca</taxon>
        <taxon>Bivalvia</taxon>
        <taxon>Autobranchia</taxon>
        <taxon>Heteroconchia</taxon>
        <taxon>Euheterodonta</taxon>
        <taxon>Imparidentia</taxon>
        <taxon>Neoheterodontei</taxon>
        <taxon>Myida</taxon>
        <taxon>Dreissenoidea</taxon>
        <taxon>Dreissenidae</taxon>
        <taxon>Dreissena</taxon>
    </lineage>
</organism>
<comment type="caution">
    <text evidence="3">The sequence shown here is derived from an EMBL/GenBank/DDBJ whole genome shotgun (WGS) entry which is preliminary data.</text>
</comment>
<protein>
    <recommendedName>
        <fullName evidence="2">B box-type domain-containing protein</fullName>
    </recommendedName>
</protein>
<dbReference type="CDD" id="cd19756">
    <property type="entry name" value="Bbox2"/>
    <property type="match status" value="1"/>
</dbReference>
<keyword evidence="1" id="KW-0862">Zinc</keyword>
<dbReference type="PROSITE" id="PS50119">
    <property type="entry name" value="ZF_BBOX"/>
    <property type="match status" value="1"/>
</dbReference>
<name>A0A9D4DF05_DREPO</name>
<dbReference type="Proteomes" id="UP000828390">
    <property type="component" value="Unassembled WGS sequence"/>
</dbReference>
<keyword evidence="4" id="KW-1185">Reference proteome</keyword>
<evidence type="ECO:0000259" key="2">
    <source>
        <dbReference type="PROSITE" id="PS50119"/>
    </source>
</evidence>
<keyword evidence="1" id="KW-0479">Metal-binding</keyword>
<dbReference type="Gene3D" id="3.30.160.60">
    <property type="entry name" value="Classic Zinc Finger"/>
    <property type="match status" value="1"/>
</dbReference>
<dbReference type="SUPFAM" id="SSF57845">
    <property type="entry name" value="B-box zinc-binding domain"/>
    <property type="match status" value="1"/>
</dbReference>
<dbReference type="Pfam" id="PF00643">
    <property type="entry name" value="zf-B_box"/>
    <property type="match status" value="1"/>
</dbReference>
<evidence type="ECO:0000313" key="3">
    <source>
        <dbReference type="EMBL" id="KAH3747691.1"/>
    </source>
</evidence>
<dbReference type="InterPro" id="IPR000315">
    <property type="entry name" value="Znf_B-box"/>
</dbReference>
<proteinExistence type="predicted"/>
<accession>A0A9D4DF05</accession>
<evidence type="ECO:0000256" key="1">
    <source>
        <dbReference type="PROSITE-ProRule" id="PRU00024"/>
    </source>
</evidence>
<dbReference type="OrthoDB" id="10348104at2759"/>
<dbReference type="AlphaFoldDB" id="A0A9D4DF05"/>